<gene>
    <name evidence="2" type="ORF">HETSPECPRED_008782</name>
</gene>
<organism evidence="2 3">
    <name type="scientific">Heterodermia speciosa</name>
    <dbReference type="NCBI Taxonomy" id="116794"/>
    <lineage>
        <taxon>Eukaryota</taxon>
        <taxon>Fungi</taxon>
        <taxon>Dikarya</taxon>
        <taxon>Ascomycota</taxon>
        <taxon>Pezizomycotina</taxon>
        <taxon>Lecanoromycetes</taxon>
        <taxon>OSLEUM clade</taxon>
        <taxon>Lecanoromycetidae</taxon>
        <taxon>Caliciales</taxon>
        <taxon>Physciaceae</taxon>
        <taxon>Heterodermia</taxon>
    </lineage>
</organism>
<protein>
    <submittedName>
        <fullName evidence="2">Uncharacterized protein</fullName>
    </submittedName>
</protein>
<feature type="signal peptide" evidence="1">
    <location>
        <begin position="1"/>
        <end position="26"/>
    </location>
</feature>
<name>A0A8H3IAC3_9LECA</name>
<reference evidence="2" key="1">
    <citation type="submission" date="2021-03" db="EMBL/GenBank/DDBJ databases">
        <authorList>
            <person name="Tagirdzhanova G."/>
        </authorList>
    </citation>
    <scope>NUCLEOTIDE SEQUENCE</scope>
</reference>
<comment type="caution">
    <text evidence="2">The sequence shown here is derived from an EMBL/GenBank/DDBJ whole genome shotgun (WGS) entry which is preliminary data.</text>
</comment>
<keyword evidence="3" id="KW-1185">Reference proteome</keyword>
<dbReference type="OrthoDB" id="5357119at2759"/>
<sequence>MSPPSPLTLSLLNLLLLFTLFETSHSVTITLDGNLDAETIQICHDIPPGECCAAITLARYCYYNPFNPTSARFDNLQITDIAAVWGSDRDGGIRACSGIPIATRAGVAGTWDFPAVGPERAYGASYVRLPTRMPPQESESPWLEAEGLLGLVWGGGKWFSRRAAAAAIGSSVEGGLRRRGRGRRFVKGERGRAYCEGPRKWRWPDVVVANGTRFISARLGSLEFSSADGELLDVAEVGDRHC</sequence>
<dbReference type="AlphaFoldDB" id="A0A8H3IAC3"/>
<evidence type="ECO:0000313" key="2">
    <source>
        <dbReference type="EMBL" id="CAF9908975.1"/>
    </source>
</evidence>
<keyword evidence="1" id="KW-0732">Signal</keyword>
<accession>A0A8H3IAC3</accession>
<evidence type="ECO:0000256" key="1">
    <source>
        <dbReference type="SAM" id="SignalP"/>
    </source>
</evidence>
<evidence type="ECO:0000313" key="3">
    <source>
        <dbReference type="Proteomes" id="UP000664521"/>
    </source>
</evidence>
<dbReference type="EMBL" id="CAJPDS010000007">
    <property type="protein sequence ID" value="CAF9908975.1"/>
    <property type="molecule type" value="Genomic_DNA"/>
</dbReference>
<dbReference type="Proteomes" id="UP000664521">
    <property type="component" value="Unassembled WGS sequence"/>
</dbReference>
<proteinExistence type="predicted"/>
<feature type="chain" id="PRO_5034788250" evidence="1">
    <location>
        <begin position="27"/>
        <end position="242"/>
    </location>
</feature>